<comment type="caution">
    <text evidence="7">The sequence shown here is derived from an EMBL/GenBank/DDBJ whole genome shotgun (WGS) entry which is preliminary data.</text>
</comment>
<dbReference type="SUPFAM" id="SSF56112">
    <property type="entry name" value="Protein kinase-like (PK-like)"/>
    <property type="match status" value="1"/>
</dbReference>
<dbReference type="Pfam" id="PF00069">
    <property type="entry name" value="Pkinase"/>
    <property type="match status" value="1"/>
</dbReference>
<dbReference type="PANTHER" id="PTHR24055">
    <property type="entry name" value="MITOGEN-ACTIVATED PROTEIN KINASE"/>
    <property type="match status" value="1"/>
</dbReference>
<dbReference type="InterPro" id="IPR017441">
    <property type="entry name" value="Protein_kinase_ATP_BS"/>
</dbReference>
<organism evidence="7 8">
    <name type="scientific">Leptomonas seymouri</name>
    <dbReference type="NCBI Taxonomy" id="5684"/>
    <lineage>
        <taxon>Eukaryota</taxon>
        <taxon>Discoba</taxon>
        <taxon>Euglenozoa</taxon>
        <taxon>Kinetoplastea</taxon>
        <taxon>Metakinetoplastina</taxon>
        <taxon>Trypanosomatida</taxon>
        <taxon>Trypanosomatidae</taxon>
        <taxon>Leishmaniinae</taxon>
        <taxon>Leptomonas</taxon>
    </lineage>
</organism>
<dbReference type="AlphaFoldDB" id="A0A0N1IHY4"/>
<comment type="similarity">
    <text evidence="4">Belongs to the protein kinase superfamily.</text>
</comment>
<dbReference type="InterPro" id="IPR008271">
    <property type="entry name" value="Ser/Thr_kinase_AS"/>
</dbReference>
<keyword evidence="1 3" id="KW-0547">Nucleotide-binding</keyword>
<dbReference type="Gene3D" id="1.10.510.10">
    <property type="entry name" value="Transferase(Phosphotransferase) domain 1"/>
    <property type="match status" value="1"/>
</dbReference>
<protein>
    <submittedName>
        <fullName evidence="7">Mitogen-activated protein kinase (MPK9)</fullName>
    </submittedName>
</protein>
<keyword evidence="2 3" id="KW-0067">ATP-binding</keyword>
<evidence type="ECO:0000256" key="1">
    <source>
        <dbReference type="ARBA" id="ARBA00022741"/>
    </source>
</evidence>
<gene>
    <name evidence="7" type="ORF">ABL78_6696</name>
</gene>
<sequence length="407" mass="45027">MERYTVIGQLGDGSFGTVSKAQNVATGETVAVKKMKQRFHCWEECLQLREIQSLRKVQHPNLVKLKEVVREKTELFLIFEYCEKNIFQIQRQRADQMSGAMAFSDKEIRSIMCQTLLGVQAIHKAGFMHRDLKPENLLISGDLVKVADFGLAKEIRSRPPFTEYVSTRWYRAPELVLHSTHYNSPIDIWACAVIFAELYLCRPLFPGTSESDQLFKICSVLGSPAPSEWDEGYQLARRMTMRFPTVAPTPLRQILSTAPPAAVDLMEQMLRFNPAERPTATQCLQHPYFTGSGGSSALYSGIATGQPHNPFQMAASGVTNGPVTNSVGLTSNSSPPPTSSNCSLFKYANLFNQGNRSPLTANGNSSPFAGSSALQNSVTSANIVRSAPQQHKSPMSNTADSDDEFNF</sequence>
<keyword evidence="8" id="KW-1185">Reference proteome</keyword>
<dbReference type="FunFam" id="1.10.510.10:FF:000645">
    <property type="entry name" value="Probable serine/threonine-protein kinase DDB_G0268078"/>
    <property type="match status" value="1"/>
</dbReference>
<dbReference type="PROSITE" id="PS00107">
    <property type="entry name" value="PROTEIN_KINASE_ATP"/>
    <property type="match status" value="1"/>
</dbReference>
<dbReference type="GO" id="GO:0004674">
    <property type="term" value="F:protein serine/threonine kinase activity"/>
    <property type="evidence" value="ECO:0007669"/>
    <property type="project" value="UniProtKB-KW"/>
</dbReference>
<evidence type="ECO:0000256" key="2">
    <source>
        <dbReference type="ARBA" id="ARBA00022840"/>
    </source>
</evidence>
<keyword evidence="7" id="KW-0418">Kinase</keyword>
<feature type="binding site" evidence="3">
    <location>
        <position position="34"/>
    </location>
    <ligand>
        <name>ATP</name>
        <dbReference type="ChEBI" id="CHEBI:30616"/>
    </ligand>
</feature>
<dbReference type="EMBL" id="LJSK01000276">
    <property type="protein sequence ID" value="KPI84240.1"/>
    <property type="molecule type" value="Genomic_DNA"/>
</dbReference>
<dbReference type="InterPro" id="IPR000719">
    <property type="entry name" value="Prot_kinase_dom"/>
</dbReference>
<evidence type="ECO:0000313" key="8">
    <source>
        <dbReference type="Proteomes" id="UP000038009"/>
    </source>
</evidence>
<dbReference type="SMART" id="SM00220">
    <property type="entry name" value="S_TKc"/>
    <property type="match status" value="1"/>
</dbReference>
<dbReference type="PROSITE" id="PS00108">
    <property type="entry name" value="PROTEIN_KINASE_ST"/>
    <property type="match status" value="1"/>
</dbReference>
<dbReference type="OMA" id="LHSTHYN"/>
<keyword evidence="7" id="KW-0808">Transferase</keyword>
<dbReference type="GO" id="GO:0005524">
    <property type="term" value="F:ATP binding"/>
    <property type="evidence" value="ECO:0007669"/>
    <property type="project" value="UniProtKB-UniRule"/>
</dbReference>
<evidence type="ECO:0000256" key="4">
    <source>
        <dbReference type="RuleBase" id="RU000304"/>
    </source>
</evidence>
<proteinExistence type="inferred from homology"/>
<dbReference type="Proteomes" id="UP000038009">
    <property type="component" value="Unassembled WGS sequence"/>
</dbReference>
<accession>A0A0N1IHY4</accession>
<evidence type="ECO:0000256" key="5">
    <source>
        <dbReference type="SAM" id="MobiDB-lite"/>
    </source>
</evidence>
<dbReference type="OrthoDB" id="2158884at2759"/>
<feature type="region of interest" description="Disordered" evidence="5">
    <location>
        <begin position="385"/>
        <end position="407"/>
    </location>
</feature>
<evidence type="ECO:0000313" key="7">
    <source>
        <dbReference type="EMBL" id="KPI84240.1"/>
    </source>
</evidence>
<evidence type="ECO:0000256" key="3">
    <source>
        <dbReference type="PROSITE-ProRule" id="PRU10141"/>
    </source>
</evidence>
<dbReference type="PROSITE" id="PS50011">
    <property type="entry name" value="PROTEIN_KINASE_DOM"/>
    <property type="match status" value="1"/>
</dbReference>
<dbReference type="InterPro" id="IPR011009">
    <property type="entry name" value="Kinase-like_dom_sf"/>
</dbReference>
<dbReference type="VEuPathDB" id="TriTrypDB:Lsey_0276_0020"/>
<name>A0A0N1IHY4_LEPSE</name>
<feature type="compositionally biased region" description="Polar residues" evidence="5">
    <location>
        <begin position="385"/>
        <end position="399"/>
    </location>
</feature>
<evidence type="ECO:0000259" key="6">
    <source>
        <dbReference type="PROSITE" id="PS50011"/>
    </source>
</evidence>
<dbReference type="FunFam" id="3.30.200.20:FF:000335">
    <property type="entry name" value="Serine/threonine-protein kinase MHK"/>
    <property type="match status" value="1"/>
</dbReference>
<dbReference type="CDD" id="cd07830">
    <property type="entry name" value="STKc_MAK_like"/>
    <property type="match status" value="1"/>
</dbReference>
<feature type="domain" description="Protein kinase" evidence="6">
    <location>
        <begin position="4"/>
        <end position="289"/>
    </location>
</feature>
<keyword evidence="4" id="KW-0723">Serine/threonine-protein kinase</keyword>
<reference evidence="7 8" key="1">
    <citation type="journal article" date="2015" name="PLoS Pathog.">
        <title>Leptomonas seymouri: Adaptations to the Dixenous Life Cycle Analyzed by Genome Sequencing, Transcriptome Profiling and Co-infection with Leishmania donovani.</title>
        <authorList>
            <person name="Kraeva N."/>
            <person name="Butenko A."/>
            <person name="Hlavacova J."/>
            <person name="Kostygov A."/>
            <person name="Myskova J."/>
            <person name="Grybchuk D."/>
            <person name="Lestinova T."/>
            <person name="Votypka J."/>
            <person name="Volf P."/>
            <person name="Opperdoes F."/>
            <person name="Flegontov P."/>
            <person name="Lukes J."/>
            <person name="Yurchenko V."/>
        </authorList>
    </citation>
    <scope>NUCLEOTIDE SEQUENCE [LARGE SCALE GENOMIC DNA]</scope>
    <source>
        <strain evidence="7 8">ATCC 30220</strain>
    </source>
</reference>
<dbReference type="Gene3D" id="3.30.200.20">
    <property type="entry name" value="Phosphorylase Kinase, domain 1"/>
    <property type="match status" value="1"/>
</dbReference>
<dbReference type="InterPro" id="IPR050117">
    <property type="entry name" value="MAPK"/>
</dbReference>